<sequence length="40" mass="4337">MLLSHPLVTIRAANRLTPPLPYSDSLPCHVLLIVTLSGVK</sequence>
<name>A0A9W4DJ38_BLUGR</name>
<protein>
    <submittedName>
        <fullName evidence="1">BgTH12-05284</fullName>
    </submittedName>
</protein>
<comment type="caution">
    <text evidence="1">The sequence shown here is derived from an EMBL/GenBank/DDBJ whole genome shotgun (WGS) entry which is preliminary data.</text>
</comment>
<dbReference type="AlphaFoldDB" id="A0A9W4DJ38"/>
<evidence type="ECO:0000313" key="2">
    <source>
        <dbReference type="Proteomes" id="UP000683417"/>
    </source>
</evidence>
<organism evidence="1 2">
    <name type="scientific">Blumeria graminis f. sp. triticale</name>
    <dbReference type="NCBI Taxonomy" id="1689686"/>
    <lineage>
        <taxon>Eukaryota</taxon>
        <taxon>Fungi</taxon>
        <taxon>Dikarya</taxon>
        <taxon>Ascomycota</taxon>
        <taxon>Pezizomycotina</taxon>
        <taxon>Leotiomycetes</taxon>
        <taxon>Erysiphales</taxon>
        <taxon>Erysiphaceae</taxon>
        <taxon>Blumeria</taxon>
    </lineage>
</organism>
<proteinExistence type="predicted"/>
<accession>A0A9W4DJ38</accession>
<dbReference type="EMBL" id="CAJHIT010000006">
    <property type="protein sequence ID" value="CAD6502694.1"/>
    <property type="molecule type" value="Genomic_DNA"/>
</dbReference>
<gene>
    <name evidence="1" type="ORF">BGTH12_LOCUS4052</name>
</gene>
<dbReference type="Proteomes" id="UP000683417">
    <property type="component" value="Unassembled WGS sequence"/>
</dbReference>
<evidence type="ECO:0000313" key="1">
    <source>
        <dbReference type="EMBL" id="CAD6502694.1"/>
    </source>
</evidence>
<reference evidence="1" key="1">
    <citation type="submission" date="2020-10" db="EMBL/GenBank/DDBJ databases">
        <authorList>
            <person name="Muller C M."/>
        </authorList>
    </citation>
    <scope>NUCLEOTIDE SEQUENCE</scope>
    <source>
        <strain evidence="1">THUN-12</strain>
    </source>
</reference>